<accession>A0A5B9MIA6</accession>
<dbReference type="PANTHER" id="PTHR21621:SF0">
    <property type="entry name" value="BETA-CITRYLGLUTAMATE SYNTHASE B-RELATED"/>
    <property type="match status" value="1"/>
</dbReference>
<dbReference type="RefSeq" id="WP_147868741.1">
    <property type="nucleotide sequence ID" value="NZ_CP036264.1"/>
</dbReference>
<dbReference type="GO" id="GO:0005524">
    <property type="term" value="F:ATP binding"/>
    <property type="evidence" value="ECO:0007669"/>
    <property type="project" value="UniProtKB-UniRule"/>
</dbReference>
<feature type="domain" description="ATP-grasp" evidence="2">
    <location>
        <begin position="121"/>
        <end position="301"/>
    </location>
</feature>
<keyword evidence="1" id="KW-0547">Nucleotide-binding</keyword>
<dbReference type="Gene3D" id="3.30.1490.20">
    <property type="entry name" value="ATP-grasp fold, A domain"/>
    <property type="match status" value="1"/>
</dbReference>
<dbReference type="GO" id="GO:0018169">
    <property type="term" value="F:ribosomal S6-glutamic acid ligase activity"/>
    <property type="evidence" value="ECO:0007669"/>
    <property type="project" value="TreeGrafter"/>
</dbReference>
<reference evidence="3 4" key="1">
    <citation type="submission" date="2019-02" db="EMBL/GenBank/DDBJ databases">
        <title>Planctomycetal bacteria perform biofilm scaping via a novel small molecule.</title>
        <authorList>
            <person name="Jeske O."/>
            <person name="Boedeker C."/>
            <person name="Wiegand S."/>
            <person name="Breitling P."/>
            <person name="Kallscheuer N."/>
            <person name="Jogler M."/>
            <person name="Rohde M."/>
            <person name="Petersen J."/>
            <person name="Medema M.H."/>
            <person name="Surup F."/>
            <person name="Jogler C."/>
        </authorList>
    </citation>
    <scope>NUCLEOTIDE SEQUENCE [LARGE SCALE GENOMIC DNA]</scope>
    <source>
        <strain evidence="3 4">Mal15</strain>
    </source>
</reference>
<dbReference type="SUPFAM" id="SSF56059">
    <property type="entry name" value="Glutathione synthetase ATP-binding domain-like"/>
    <property type="match status" value="1"/>
</dbReference>
<dbReference type="GO" id="GO:0046872">
    <property type="term" value="F:metal ion binding"/>
    <property type="evidence" value="ECO:0007669"/>
    <property type="project" value="InterPro"/>
</dbReference>
<dbReference type="AlphaFoldDB" id="A0A5B9MIA6"/>
<evidence type="ECO:0000313" key="3">
    <source>
        <dbReference type="EMBL" id="QEF99335.1"/>
    </source>
</evidence>
<evidence type="ECO:0000259" key="2">
    <source>
        <dbReference type="PROSITE" id="PS50975"/>
    </source>
</evidence>
<keyword evidence="4" id="KW-1185">Reference proteome</keyword>
<sequence length="309" mass="33878">MTAVSLARRRLLMLGPDSGWHADQLRGAARRRGHQLDIASYESMAAGVASPGSPLSLRCDAGRLLDYDAILTRTMPGGSMEKITFRLAMLHAIADQLIPHRTAIVNPPRALEWSIDKFASLAKLVAAGYPTPPTRFVQSRREAMQAFEELGGDCVVKPIFGGEGRGVMRIRDAQLAWYSFSTLEQLDAVLQIQTFISPGGRDTRLLVVGRRVYGVRRSNERSFRSNVSAGANCQRFEVDATLEATARQITQRFGLVFASVDLIDNDHGPPLFLEVNAIPGWKGAQSVIDRSIADSVIEALEAESERLTS</sequence>
<keyword evidence="1" id="KW-0067">ATP-binding</keyword>
<evidence type="ECO:0000313" key="4">
    <source>
        <dbReference type="Proteomes" id="UP000321353"/>
    </source>
</evidence>
<dbReference type="EMBL" id="CP036264">
    <property type="protein sequence ID" value="QEF99335.1"/>
    <property type="molecule type" value="Genomic_DNA"/>
</dbReference>
<dbReference type="Gene3D" id="3.40.50.20">
    <property type="match status" value="1"/>
</dbReference>
<proteinExistence type="predicted"/>
<protein>
    <submittedName>
        <fullName evidence="3">Ribosomal protein S6 modification protein</fullName>
    </submittedName>
</protein>
<name>A0A5B9MIA6_9BACT</name>
<gene>
    <name evidence="3" type="primary">rimK_2</name>
    <name evidence="3" type="ORF">Mal15_33990</name>
</gene>
<dbReference type="Proteomes" id="UP000321353">
    <property type="component" value="Chromosome"/>
</dbReference>
<dbReference type="GO" id="GO:0009432">
    <property type="term" value="P:SOS response"/>
    <property type="evidence" value="ECO:0007669"/>
    <property type="project" value="TreeGrafter"/>
</dbReference>
<dbReference type="KEGG" id="smam:Mal15_33990"/>
<dbReference type="InterPro" id="IPR011761">
    <property type="entry name" value="ATP-grasp"/>
</dbReference>
<dbReference type="GO" id="GO:0005737">
    <property type="term" value="C:cytoplasm"/>
    <property type="evidence" value="ECO:0007669"/>
    <property type="project" value="TreeGrafter"/>
</dbReference>
<organism evidence="3 4">
    <name type="scientific">Stieleria maiorica</name>
    <dbReference type="NCBI Taxonomy" id="2795974"/>
    <lineage>
        <taxon>Bacteria</taxon>
        <taxon>Pseudomonadati</taxon>
        <taxon>Planctomycetota</taxon>
        <taxon>Planctomycetia</taxon>
        <taxon>Pirellulales</taxon>
        <taxon>Pirellulaceae</taxon>
        <taxon>Stieleria</taxon>
    </lineage>
</organism>
<dbReference type="PANTHER" id="PTHR21621">
    <property type="entry name" value="RIBOSOMAL PROTEIN S6 MODIFICATION PROTEIN"/>
    <property type="match status" value="1"/>
</dbReference>
<dbReference type="InterPro" id="IPR013651">
    <property type="entry name" value="ATP-grasp_RimK-type"/>
</dbReference>
<dbReference type="PROSITE" id="PS50975">
    <property type="entry name" value="ATP_GRASP"/>
    <property type="match status" value="1"/>
</dbReference>
<evidence type="ECO:0000256" key="1">
    <source>
        <dbReference type="PROSITE-ProRule" id="PRU00409"/>
    </source>
</evidence>
<dbReference type="Gene3D" id="3.30.470.20">
    <property type="entry name" value="ATP-grasp fold, B domain"/>
    <property type="match status" value="1"/>
</dbReference>
<dbReference type="Pfam" id="PF08443">
    <property type="entry name" value="RimK"/>
    <property type="match status" value="1"/>
</dbReference>
<dbReference type="InterPro" id="IPR013815">
    <property type="entry name" value="ATP_grasp_subdomain_1"/>
</dbReference>